<organism evidence="6 7">
    <name type="scientific">Pseudomonas japonica</name>
    <dbReference type="NCBI Taxonomy" id="256466"/>
    <lineage>
        <taxon>Bacteria</taxon>
        <taxon>Pseudomonadati</taxon>
        <taxon>Pseudomonadota</taxon>
        <taxon>Gammaproteobacteria</taxon>
        <taxon>Pseudomonadales</taxon>
        <taxon>Pseudomonadaceae</taxon>
        <taxon>Pseudomonas</taxon>
    </lineage>
</organism>
<comment type="similarity">
    <text evidence="1">Belongs to the LysR transcriptional regulatory family.</text>
</comment>
<keyword evidence="2" id="KW-0805">Transcription regulation</keyword>
<accession>A0A239FY94</accession>
<proteinExistence type="inferred from homology"/>
<sequence>MAKEPYSQLLALMAVARERNFTRAAAQLGMSQSMLSYTIREMEKRLDIRLLTRTTRSVALTEAGERLLDAVGPRLSDIEAQLLAVAELGDTPGGTLRITASDHAIDTLLWPKLAPLLHRYPRLHLEMHSDYALTDIVQGRYDFGVRTGDSLAKDICAVRIAADFRLVIVAAPAYLAERTPPRTPEELMNHDCINLRLPTLGNLYAWELTHGERELNVRVSGRLVFNGIYQVFNAAVAGHGLAYVPEDLAAPYLHSGRLLPVLPDCWRTFPGFHLYYSSQREVSRAMGLVIEALRYDDGHAQSTHSSI</sequence>
<dbReference type="AlphaFoldDB" id="A0A239FY94"/>
<feature type="domain" description="HTH lysR-type" evidence="5">
    <location>
        <begin position="4"/>
        <end position="61"/>
    </location>
</feature>
<dbReference type="OrthoDB" id="9813056at2"/>
<name>A0A239FY94_9PSED</name>
<dbReference type="Pfam" id="PF00126">
    <property type="entry name" value="HTH_1"/>
    <property type="match status" value="1"/>
</dbReference>
<dbReference type="InterPro" id="IPR036390">
    <property type="entry name" value="WH_DNA-bd_sf"/>
</dbReference>
<dbReference type="GO" id="GO:0043565">
    <property type="term" value="F:sequence-specific DNA binding"/>
    <property type="evidence" value="ECO:0007669"/>
    <property type="project" value="TreeGrafter"/>
</dbReference>
<dbReference type="InterPro" id="IPR005119">
    <property type="entry name" value="LysR_subst-bd"/>
</dbReference>
<evidence type="ECO:0000313" key="7">
    <source>
        <dbReference type="Proteomes" id="UP000198407"/>
    </source>
</evidence>
<keyword evidence="7" id="KW-1185">Reference proteome</keyword>
<dbReference type="InterPro" id="IPR036388">
    <property type="entry name" value="WH-like_DNA-bd_sf"/>
</dbReference>
<dbReference type="SUPFAM" id="SSF46785">
    <property type="entry name" value="Winged helix' DNA-binding domain"/>
    <property type="match status" value="1"/>
</dbReference>
<dbReference type="PANTHER" id="PTHR30537">
    <property type="entry name" value="HTH-TYPE TRANSCRIPTIONAL REGULATOR"/>
    <property type="match status" value="1"/>
</dbReference>
<dbReference type="InterPro" id="IPR000847">
    <property type="entry name" value="LysR_HTH_N"/>
</dbReference>
<dbReference type="FunFam" id="1.10.10.10:FF:000001">
    <property type="entry name" value="LysR family transcriptional regulator"/>
    <property type="match status" value="1"/>
</dbReference>
<reference evidence="7" key="1">
    <citation type="submission" date="2017-06" db="EMBL/GenBank/DDBJ databases">
        <authorList>
            <person name="Varghese N."/>
            <person name="Submissions S."/>
        </authorList>
    </citation>
    <scope>NUCLEOTIDE SEQUENCE [LARGE SCALE GENOMIC DNA]</scope>
    <source>
        <strain evidence="7">DSM 22348</strain>
    </source>
</reference>
<keyword evidence="4" id="KW-0804">Transcription</keyword>
<dbReference type="Pfam" id="PF03466">
    <property type="entry name" value="LysR_substrate"/>
    <property type="match status" value="1"/>
</dbReference>
<evidence type="ECO:0000313" key="6">
    <source>
        <dbReference type="EMBL" id="SNS60744.1"/>
    </source>
</evidence>
<dbReference type="GO" id="GO:0003700">
    <property type="term" value="F:DNA-binding transcription factor activity"/>
    <property type="evidence" value="ECO:0007669"/>
    <property type="project" value="InterPro"/>
</dbReference>
<dbReference type="GO" id="GO:0006351">
    <property type="term" value="P:DNA-templated transcription"/>
    <property type="evidence" value="ECO:0007669"/>
    <property type="project" value="TreeGrafter"/>
</dbReference>
<dbReference type="PANTHER" id="PTHR30537:SF1">
    <property type="entry name" value="HTH-TYPE TRANSCRIPTIONAL REGULATOR PGRR"/>
    <property type="match status" value="1"/>
</dbReference>
<dbReference type="CDD" id="cd08474">
    <property type="entry name" value="PBP2_CrgA_like_5"/>
    <property type="match status" value="1"/>
</dbReference>
<dbReference type="EMBL" id="FZOL01000011">
    <property type="protein sequence ID" value="SNS60744.1"/>
    <property type="molecule type" value="Genomic_DNA"/>
</dbReference>
<dbReference type="Gene3D" id="1.10.10.10">
    <property type="entry name" value="Winged helix-like DNA-binding domain superfamily/Winged helix DNA-binding domain"/>
    <property type="match status" value="1"/>
</dbReference>
<evidence type="ECO:0000259" key="5">
    <source>
        <dbReference type="PROSITE" id="PS50931"/>
    </source>
</evidence>
<gene>
    <name evidence="6" type="ORF">SAMN05444352_11111</name>
</gene>
<dbReference type="InterPro" id="IPR058163">
    <property type="entry name" value="LysR-type_TF_proteobact-type"/>
</dbReference>
<dbReference type="PROSITE" id="PS50931">
    <property type="entry name" value="HTH_LYSR"/>
    <property type="match status" value="1"/>
</dbReference>
<evidence type="ECO:0000256" key="3">
    <source>
        <dbReference type="ARBA" id="ARBA00023125"/>
    </source>
</evidence>
<evidence type="ECO:0000256" key="2">
    <source>
        <dbReference type="ARBA" id="ARBA00023015"/>
    </source>
</evidence>
<dbReference type="Gene3D" id="3.40.190.290">
    <property type="match status" value="1"/>
</dbReference>
<dbReference type="PRINTS" id="PR00039">
    <property type="entry name" value="HTHLYSR"/>
</dbReference>
<evidence type="ECO:0000256" key="1">
    <source>
        <dbReference type="ARBA" id="ARBA00009437"/>
    </source>
</evidence>
<protein>
    <submittedName>
        <fullName evidence="6">Transcriptional regulator, LysR family</fullName>
    </submittedName>
</protein>
<dbReference type="STRING" id="1215104.GCA_000730585_00056"/>
<dbReference type="RefSeq" id="WP_042130656.1">
    <property type="nucleotide sequence ID" value="NZ_FZOL01000011.1"/>
</dbReference>
<evidence type="ECO:0000256" key="4">
    <source>
        <dbReference type="ARBA" id="ARBA00023163"/>
    </source>
</evidence>
<keyword evidence="3" id="KW-0238">DNA-binding</keyword>
<dbReference type="SUPFAM" id="SSF53850">
    <property type="entry name" value="Periplasmic binding protein-like II"/>
    <property type="match status" value="1"/>
</dbReference>
<dbReference type="Proteomes" id="UP000198407">
    <property type="component" value="Unassembled WGS sequence"/>
</dbReference>